<evidence type="ECO:0000256" key="1">
    <source>
        <dbReference type="HAMAP-Rule" id="MF_02131"/>
    </source>
</evidence>
<dbReference type="AlphaFoldDB" id="A0A3A6Q6Z2"/>
<dbReference type="Pfam" id="PF01973">
    <property type="entry name" value="MptE-like"/>
    <property type="match status" value="1"/>
</dbReference>
<dbReference type="GO" id="GO:0005524">
    <property type="term" value="F:ATP binding"/>
    <property type="evidence" value="ECO:0007669"/>
    <property type="project" value="UniProtKB-UniRule"/>
</dbReference>
<dbReference type="GO" id="GO:0016301">
    <property type="term" value="F:kinase activity"/>
    <property type="evidence" value="ECO:0007669"/>
    <property type="project" value="UniProtKB-KW"/>
</dbReference>
<sequence>MSDSLAFTEWEPIYQAILADFGFDRAADERARDVAAEFAEPFDHDRLAVFDGATVAVVGAAPSLTAEIAAFDPDSVDAIVAASTAVDVLADGDIAVDLMVTDLDKNTATARELTHQGTPVAAHAHGDNMPAVREWLPQFDSQHTLVTTQAAPTDAVANVGGFTDGDRAAFFADAFGADELRFLGWEFDDPAVGPMKARKLQWAEHLLYWLERRRDDRFDVLDGRRDALTTDLTTLSTSA</sequence>
<dbReference type="PANTHER" id="PTHR39648">
    <property type="entry name" value="6-HYDROXYMETHYL-7,8-DIHYDROPTERIN PYROPHOSPHOKINASE"/>
    <property type="match status" value="1"/>
</dbReference>
<comment type="function">
    <text evidence="1">Catalyzes the transfer of diphosphate from ATP to 6-hydroxymethyl-7,8-dihydropterin (6-HMD), leading to 6-hydroxymethyl-7,8-dihydropterin diphosphate (6-HMDP).</text>
</comment>
<evidence type="ECO:0000259" key="2">
    <source>
        <dbReference type="Pfam" id="PF01973"/>
    </source>
</evidence>
<dbReference type="UniPathway" id="UPA00077">
    <property type="reaction ID" value="UER00155"/>
</dbReference>
<keyword evidence="1" id="KW-0289">Folate biosynthesis</keyword>
<reference evidence="3 4" key="1">
    <citation type="submission" date="2018-06" db="EMBL/GenBank/DDBJ databases">
        <title>Halonotius sp. F13-13 a new haloarchaeeon isolated from a solar saltern from Isla Cristina, Huelva, Spain.</title>
        <authorList>
            <person name="Duran-Viseras A."/>
            <person name="Sanchez-Porro C."/>
            <person name="Ventosa A."/>
        </authorList>
    </citation>
    <scope>NUCLEOTIDE SEQUENCE [LARGE SCALE GENOMIC DNA]</scope>
    <source>
        <strain evidence="3 4">F13-13</strain>
    </source>
</reference>
<evidence type="ECO:0000313" key="4">
    <source>
        <dbReference type="Proteomes" id="UP000276588"/>
    </source>
</evidence>
<keyword evidence="1" id="KW-0067">ATP-binding</keyword>
<keyword evidence="1" id="KW-0460">Magnesium</keyword>
<dbReference type="GO" id="GO:0003848">
    <property type="term" value="F:2-amino-4-hydroxy-6-hydroxymethyldihydropteridine diphosphokinase activity"/>
    <property type="evidence" value="ECO:0007669"/>
    <property type="project" value="UniProtKB-UniRule"/>
</dbReference>
<dbReference type="EC" id="2.7.6.3" evidence="1"/>
<gene>
    <name evidence="1" type="primary">mptE</name>
    <name evidence="3" type="ORF">DM826_00380</name>
</gene>
<keyword evidence="1" id="KW-0418">Kinase</keyword>
<comment type="catalytic activity">
    <reaction evidence="1">
        <text>6-hydroxymethyl-7,8-dihydropterin + ATP = (7,8-dihydropterin-6-yl)methyl diphosphate + AMP + H(+)</text>
        <dbReference type="Rhea" id="RHEA:11412"/>
        <dbReference type="ChEBI" id="CHEBI:15378"/>
        <dbReference type="ChEBI" id="CHEBI:30616"/>
        <dbReference type="ChEBI" id="CHEBI:44841"/>
        <dbReference type="ChEBI" id="CHEBI:72950"/>
        <dbReference type="ChEBI" id="CHEBI:456215"/>
        <dbReference type="EC" id="2.7.6.3"/>
    </reaction>
</comment>
<dbReference type="GO" id="GO:0046654">
    <property type="term" value="P:tetrahydrofolate biosynthetic process"/>
    <property type="evidence" value="ECO:0007669"/>
    <property type="project" value="UniProtKB-UniRule"/>
</dbReference>
<dbReference type="Proteomes" id="UP000276588">
    <property type="component" value="Unassembled WGS sequence"/>
</dbReference>
<dbReference type="GO" id="GO:0046656">
    <property type="term" value="P:folic acid biosynthetic process"/>
    <property type="evidence" value="ECO:0007669"/>
    <property type="project" value="UniProtKB-KW"/>
</dbReference>
<dbReference type="OrthoDB" id="34207at2157"/>
<dbReference type="InterPro" id="IPR002826">
    <property type="entry name" value="MptE-like"/>
</dbReference>
<dbReference type="RefSeq" id="WP_120100081.1">
    <property type="nucleotide sequence ID" value="NZ_QKNY01000001.1"/>
</dbReference>
<comment type="caution">
    <text evidence="3">The sequence shown here is derived from an EMBL/GenBank/DDBJ whole genome shotgun (WGS) entry which is preliminary data.</text>
</comment>
<comment type="similarity">
    <text evidence="1">Belongs to the archaeal 6-HMPDK family.</text>
</comment>
<dbReference type="HAMAP" id="MF_02131">
    <property type="entry name" value="HMPDK_arch"/>
    <property type="match status" value="1"/>
</dbReference>
<name>A0A3A6Q6Z2_9EURY</name>
<keyword evidence="1" id="KW-0547">Nucleotide-binding</keyword>
<proteinExistence type="inferred from homology"/>
<dbReference type="GO" id="GO:0000287">
    <property type="term" value="F:magnesium ion binding"/>
    <property type="evidence" value="ECO:0007669"/>
    <property type="project" value="UniProtKB-UniRule"/>
</dbReference>
<dbReference type="PANTHER" id="PTHR39648:SF1">
    <property type="entry name" value="6-HYDROXYMETHYL-7,8-DIHYDROPTERIN PYROPHOSPHOKINASE"/>
    <property type="match status" value="1"/>
</dbReference>
<keyword evidence="4" id="KW-1185">Reference proteome</keyword>
<evidence type="ECO:0000313" key="3">
    <source>
        <dbReference type="EMBL" id="RJX45188.1"/>
    </source>
</evidence>
<accession>A0A3A6Q6Z2</accession>
<dbReference type="EMBL" id="QKNY01000001">
    <property type="protein sequence ID" value="RJX45188.1"/>
    <property type="molecule type" value="Genomic_DNA"/>
</dbReference>
<feature type="domain" description="6-hydroxymethylpterin diphosphokinase MptE-like" evidence="2">
    <location>
        <begin position="49"/>
        <end position="188"/>
    </location>
</feature>
<comment type="cofactor">
    <cofactor evidence="1">
        <name>Mg(2+)</name>
        <dbReference type="ChEBI" id="CHEBI:18420"/>
    </cofactor>
</comment>
<keyword evidence="1" id="KW-0808">Transferase</keyword>
<protein>
    <recommendedName>
        <fullName evidence="1">6-hydroxymethyl-7,8-dihydropterin pyrophosphokinase</fullName>
        <shortName evidence="1">HPPK</shortName>
        <ecNumber evidence="1">2.7.6.3</ecNumber>
    </recommendedName>
    <alternativeName>
        <fullName evidence="1">2-amino-4-hydroxy-6-hydroxymethyldihydropteridine pyrophosphokinase</fullName>
    </alternativeName>
    <alternativeName>
        <fullName evidence="1">6-hydroxymethyl-7,8-dihydropterin diphosphokinase</fullName>
        <shortName evidence="1">6-HMPDK</shortName>
    </alternativeName>
    <alternativeName>
        <fullName evidence="1">7,8-dihydro-6-hydroxymethylpterin diphosphokinase</fullName>
    </alternativeName>
    <alternativeName>
        <fullName evidence="1">7,8-dihydro-6-hydroxymethylpterin pyrophosphokinase</fullName>
        <shortName evidence="1">PPPK</shortName>
    </alternativeName>
</protein>
<dbReference type="InterPro" id="IPR027510">
    <property type="entry name" value="HMPDK_MptE"/>
</dbReference>
<comment type="pathway">
    <text evidence="1">Cofactor biosynthesis; tetrahydrofolate biosynthesis; 2-amino-4-hydroxy-6-hydroxymethyl-7,8-dihydropteridine diphosphate from 7,8-dihydroneopterin triphosphate: step 4/4.</text>
</comment>
<organism evidence="3 4">
    <name type="scientific">Halonotius aquaticus</name>
    <dbReference type="NCBI Taxonomy" id="2216978"/>
    <lineage>
        <taxon>Archaea</taxon>
        <taxon>Methanobacteriati</taxon>
        <taxon>Methanobacteriota</taxon>
        <taxon>Stenosarchaea group</taxon>
        <taxon>Halobacteria</taxon>
        <taxon>Halobacteriales</taxon>
        <taxon>Haloferacaceae</taxon>
        <taxon>Halonotius</taxon>
    </lineage>
</organism>